<protein>
    <submittedName>
        <fullName evidence="3">Putative conserved protein, contains double-stranded beta-helix domain</fullName>
    </submittedName>
</protein>
<evidence type="ECO:0000256" key="1">
    <source>
        <dbReference type="ARBA" id="ARBA00022723"/>
    </source>
</evidence>
<evidence type="ECO:0000313" key="4">
    <source>
        <dbReference type="Proteomes" id="UP000032266"/>
    </source>
</evidence>
<keyword evidence="4" id="KW-1185">Reference proteome</keyword>
<dbReference type="PATRIC" id="fig|1445510.3.peg.4210"/>
<dbReference type="Proteomes" id="UP000032266">
    <property type="component" value="Chromosome"/>
</dbReference>
<dbReference type="InterPro" id="IPR011051">
    <property type="entry name" value="RmlC_Cupin_sf"/>
</dbReference>
<dbReference type="CDD" id="cd02224">
    <property type="entry name" value="cupin_SPO2919-like"/>
    <property type="match status" value="1"/>
</dbReference>
<dbReference type="HOGENOM" id="CLU_110331_0_0_6"/>
<name>A0A0C5VPY4_9GAMM</name>
<accession>A0A0C5VPY4</accession>
<dbReference type="InterPro" id="IPR013096">
    <property type="entry name" value="Cupin_2"/>
</dbReference>
<reference evidence="3 4" key="1">
    <citation type="submission" date="2014-01" db="EMBL/GenBank/DDBJ databases">
        <title>Full genme sequencing of cellulolytic bacterium Gynuella sunshinyii YC6258T gen. nov., sp. nov.</title>
        <authorList>
            <person name="Khan H."/>
            <person name="Chung E.J."/>
            <person name="Chung Y.R."/>
        </authorList>
    </citation>
    <scope>NUCLEOTIDE SEQUENCE [LARGE SCALE GENOMIC DNA]</scope>
    <source>
        <strain evidence="3 4">YC6258</strain>
    </source>
</reference>
<evidence type="ECO:0000259" key="2">
    <source>
        <dbReference type="Pfam" id="PF07883"/>
    </source>
</evidence>
<dbReference type="PANTHER" id="PTHR35848">
    <property type="entry name" value="OXALATE-BINDING PROTEIN"/>
    <property type="match status" value="1"/>
</dbReference>
<organism evidence="3 4">
    <name type="scientific">Gynuella sunshinyii YC6258</name>
    <dbReference type="NCBI Taxonomy" id="1445510"/>
    <lineage>
        <taxon>Bacteria</taxon>
        <taxon>Pseudomonadati</taxon>
        <taxon>Pseudomonadota</taxon>
        <taxon>Gammaproteobacteria</taxon>
        <taxon>Oceanospirillales</taxon>
        <taxon>Saccharospirillaceae</taxon>
        <taxon>Gynuella</taxon>
    </lineage>
</organism>
<dbReference type="GO" id="GO:0046872">
    <property type="term" value="F:metal ion binding"/>
    <property type="evidence" value="ECO:0007669"/>
    <property type="project" value="UniProtKB-KW"/>
</dbReference>
<keyword evidence="1" id="KW-0479">Metal-binding</keyword>
<feature type="domain" description="Cupin type-2" evidence="2">
    <location>
        <begin position="47"/>
        <end position="116"/>
    </location>
</feature>
<dbReference type="EMBL" id="CP007142">
    <property type="protein sequence ID" value="AJQ96276.1"/>
    <property type="molecule type" value="Genomic_DNA"/>
</dbReference>
<dbReference type="InterPro" id="IPR051610">
    <property type="entry name" value="GPI/OXD"/>
</dbReference>
<dbReference type="RefSeq" id="WP_044618325.1">
    <property type="nucleotide sequence ID" value="NZ_CP007142.1"/>
</dbReference>
<sequence length="160" mass="17874">MDKYLIKKAEIEAMPGLDKTHFLNQGARRINKSLGDLTGLTGIGFHIIELAPDSESTEYHVHYFEDECVYVLSGEGKVIIDDQEYEISEGDFIGYRAGGLPHTMINSGQEILRCIVTGQRLAHDMADYPKQNKRIYRNIGHAADLVDLSQIAHPSVGQKT</sequence>
<dbReference type="OrthoDB" id="116921at2"/>
<dbReference type="Gene3D" id="2.60.120.10">
    <property type="entry name" value="Jelly Rolls"/>
    <property type="match status" value="1"/>
</dbReference>
<dbReference type="AlphaFoldDB" id="A0A0C5VPY4"/>
<proteinExistence type="predicted"/>
<dbReference type="STRING" id="1445510.YC6258_04242"/>
<dbReference type="SUPFAM" id="SSF51182">
    <property type="entry name" value="RmlC-like cupins"/>
    <property type="match status" value="1"/>
</dbReference>
<dbReference type="KEGG" id="gsn:YC6258_04242"/>
<dbReference type="Pfam" id="PF07883">
    <property type="entry name" value="Cupin_2"/>
    <property type="match status" value="1"/>
</dbReference>
<gene>
    <name evidence="3" type="ORF">YC6258_04242</name>
</gene>
<dbReference type="InterPro" id="IPR014710">
    <property type="entry name" value="RmlC-like_jellyroll"/>
</dbReference>
<evidence type="ECO:0000313" key="3">
    <source>
        <dbReference type="EMBL" id="AJQ96276.1"/>
    </source>
</evidence>